<dbReference type="PROSITE" id="PS50200">
    <property type="entry name" value="RA"/>
    <property type="match status" value="1"/>
</dbReference>
<dbReference type="GO" id="GO:0016324">
    <property type="term" value="C:apical plasma membrane"/>
    <property type="evidence" value="ECO:0007669"/>
    <property type="project" value="TreeGrafter"/>
</dbReference>
<proteinExistence type="inferred from homology"/>
<feature type="region of interest" description="Disordered" evidence="4">
    <location>
        <begin position="853"/>
        <end position="882"/>
    </location>
</feature>
<reference evidence="10 11" key="1">
    <citation type="journal article" date="2017" name="Curr. Biol.">
        <title>Genome architecture and evolution of a unichromosomal asexual nematode.</title>
        <authorList>
            <person name="Fradin H."/>
            <person name="Zegar C."/>
            <person name="Gutwein M."/>
            <person name="Lucas J."/>
            <person name="Kovtun M."/>
            <person name="Corcoran D."/>
            <person name="Baugh L.R."/>
            <person name="Kiontke K."/>
            <person name="Gunsalus K."/>
            <person name="Fitch D.H."/>
            <person name="Piano F."/>
        </authorList>
    </citation>
    <scope>NUCLEOTIDE SEQUENCE [LARGE SCALE GENOMIC DNA]</scope>
    <source>
        <strain evidence="10">PF1309</strain>
    </source>
</reference>
<evidence type="ECO:0000313" key="10">
    <source>
        <dbReference type="EMBL" id="PAV58673.1"/>
    </source>
</evidence>
<dbReference type="PANTHER" id="PTHR23113:SF249">
    <property type="entry name" value="RAP GUANINE NUCLEOTIDE EXCHANGE FACTOR 6"/>
    <property type="match status" value="1"/>
</dbReference>
<feature type="compositionally biased region" description="Polar residues" evidence="4">
    <location>
        <begin position="868"/>
        <end position="879"/>
    </location>
</feature>
<dbReference type="CDD" id="cd01785">
    <property type="entry name" value="RA_PDZ-GEF1"/>
    <property type="match status" value="1"/>
</dbReference>
<dbReference type="Gene3D" id="2.60.120.10">
    <property type="entry name" value="Jelly Rolls"/>
    <property type="match status" value="2"/>
</dbReference>
<dbReference type="GO" id="GO:0007265">
    <property type="term" value="P:Ras protein signal transduction"/>
    <property type="evidence" value="ECO:0007669"/>
    <property type="project" value="TreeGrafter"/>
</dbReference>
<dbReference type="SUPFAM" id="SSF48366">
    <property type="entry name" value="Ras GEF"/>
    <property type="match status" value="1"/>
</dbReference>
<feature type="compositionally biased region" description="Pro residues" evidence="4">
    <location>
        <begin position="288"/>
        <end position="307"/>
    </location>
</feature>
<feature type="domain" description="Ras-associating" evidence="8">
    <location>
        <begin position="889"/>
        <end position="976"/>
    </location>
</feature>
<dbReference type="EMBL" id="LIAE01010566">
    <property type="protein sequence ID" value="PAV58673.1"/>
    <property type="molecule type" value="Genomic_DNA"/>
</dbReference>
<accession>A0A2A2JAH3</accession>
<gene>
    <name evidence="10" type="ORF">WR25_10055</name>
</gene>
<dbReference type="Gene3D" id="1.10.840.10">
    <property type="entry name" value="Ras guanine-nucleotide exchange factors catalytic domain"/>
    <property type="match status" value="1"/>
</dbReference>
<evidence type="ECO:0000256" key="3">
    <source>
        <dbReference type="PROSITE-ProRule" id="PRU00168"/>
    </source>
</evidence>
<dbReference type="Gene3D" id="1.20.870.10">
    <property type="entry name" value="Son of sevenless (SoS) protein Chain: S domain 1"/>
    <property type="match status" value="1"/>
</dbReference>
<feature type="region of interest" description="Disordered" evidence="4">
    <location>
        <begin position="385"/>
        <end position="419"/>
    </location>
</feature>
<feature type="compositionally biased region" description="Basic and acidic residues" evidence="4">
    <location>
        <begin position="853"/>
        <end position="867"/>
    </location>
</feature>
<dbReference type="InterPro" id="IPR000651">
    <property type="entry name" value="Ras-like_Gua-exchang_fac_N"/>
</dbReference>
<feature type="compositionally biased region" description="Polar residues" evidence="4">
    <location>
        <begin position="1423"/>
        <end position="1446"/>
    </location>
</feature>
<dbReference type="SUPFAM" id="SSF54236">
    <property type="entry name" value="Ubiquitin-like"/>
    <property type="match status" value="1"/>
</dbReference>
<evidence type="ECO:0000256" key="1">
    <source>
        <dbReference type="ARBA" id="ARBA00010829"/>
    </source>
</evidence>
<feature type="compositionally biased region" description="Low complexity" evidence="4">
    <location>
        <begin position="1340"/>
        <end position="1351"/>
    </location>
</feature>
<dbReference type="STRING" id="2018661.A0A2A2JAH3"/>
<dbReference type="InterPro" id="IPR029071">
    <property type="entry name" value="Ubiquitin-like_domsf"/>
</dbReference>
<feature type="domain" description="Cyclic nucleotide-binding" evidence="6">
    <location>
        <begin position="152"/>
        <end position="199"/>
    </location>
</feature>
<keyword evidence="11" id="KW-1185">Reference proteome</keyword>
<name>A0A2A2JAH3_9BILA</name>
<feature type="region of interest" description="Disordered" evidence="4">
    <location>
        <begin position="1337"/>
        <end position="1475"/>
    </location>
</feature>
<feature type="compositionally biased region" description="Low complexity" evidence="4">
    <location>
        <begin position="1379"/>
        <end position="1417"/>
    </location>
</feature>
<feature type="region of interest" description="Disordered" evidence="4">
    <location>
        <begin position="1282"/>
        <end position="1314"/>
    </location>
</feature>
<feature type="domain" description="Cyclic nucleotide-binding" evidence="6">
    <location>
        <begin position="455"/>
        <end position="520"/>
    </location>
</feature>
<feature type="compositionally biased region" description="Polar residues" evidence="4">
    <location>
        <begin position="1295"/>
        <end position="1307"/>
    </location>
</feature>
<dbReference type="PROSITE" id="PS50106">
    <property type="entry name" value="PDZ"/>
    <property type="match status" value="1"/>
</dbReference>
<feature type="region of interest" description="Disordered" evidence="4">
    <location>
        <begin position="799"/>
        <end position="818"/>
    </location>
</feature>
<dbReference type="Gene3D" id="3.10.20.90">
    <property type="entry name" value="Phosphatidylinositol 3-kinase Catalytic Subunit, Chain A, domain 1"/>
    <property type="match status" value="1"/>
</dbReference>
<dbReference type="PROSITE" id="PS50212">
    <property type="entry name" value="RASGEF_NTER"/>
    <property type="match status" value="1"/>
</dbReference>
<evidence type="ECO:0000313" key="11">
    <source>
        <dbReference type="Proteomes" id="UP000218231"/>
    </source>
</evidence>
<evidence type="ECO:0000259" key="8">
    <source>
        <dbReference type="PROSITE" id="PS50200"/>
    </source>
</evidence>
<protein>
    <recommendedName>
        <fullName evidence="12">Rap guanine nucleotide exchange factor 2</fullName>
    </recommendedName>
</protein>
<dbReference type="SUPFAM" id="SSF50156">
    <property type="entry name" value="PDZ domain-like"/>
    <property type="match status" value="1"/>
</dbReference>
<dbReference type="SMART" id="SM00147">
    <property type="entry name" value="RasGEF"/>
    <property type="match status" value="1"/>
</dbReference>
<dbReference type="Pfam" id="PF00595">
    <property type="entry name" value="PDZ"/>
    <property type="match status" value="1"/>
</dbReference>
<evidence type="ECO:0000259" key="9">
    <source>
        <dbReference type="PROSITE" id="PS50212"/>
    </source>
</evidence>
<dbReference type="SMART" id="SM00100">
    <property type="entry name" value="cNMP"/>
    <property type="match status" value="2"/>
</dbReference>
<evidence type="ECO:0000256" key="2">
    <source>
        <dbReference type="ARBA" id="ARBA00022658"/>
    </source>
</evidence>
<dbReference type="PANTHER" id="PTHR23113">
    <property type="entry name" value="GUANINE NUCLEOTIDE EXCHANGE FACTOR"/>
    <property type="match status" value="1"/>
</dbReference>
<feature type="region of interest" description="Disordered" evidence="4">
    <location>
        <begin position="1487"/>
        <end position="1532"/>
    </location>
</feature>
<evidence type="ECO:0000259" key="5">
    <source>
        <dbReference type="PROSITE" id="PS50009"/>
    </source>
</evidence>
<feature type="domain" description="Ras-GEF" evidence="5">
    <location>
        <begin position="1001"/>
        <end position="1240"/>
    </location>
</feature>
<organism evidence="10 11">
    <name type="scientific">Diploscapter pachys</name>
    <dbReference type="NCBI Taxonomy" id="2018661"/>
    <lineage>
        <taxon>Eukaryota</taxon>
        <taxon>Metazoa</taxon>
        <taxon>Ecdysozoa</taxon>
        <taxon>Nematoda</taxon>
        <taxon>Chromadorea</taxon>
        <taxon>Rhabditida</taxon>
        <taxon>Rhabditina</taxon>
        <taxon>Rhabditomorpha</taxon>
        <taxon>Rhabditoidea</taxon>
        <taxon>Rhabditidae</taxon>
        <taxon>Diploscapter</taxon>
    </lineage>
</organism>
<dbReference type="OrthoDB" id="21144at2759"/>
<dbReference type="InterPro" id="IPR001478">
    <property type="entry name" value="PDZ"/>
</dbReference>
<evidence type="ECO:0000259" key="6">
    <source>
        <dbReference type="PROSITE" id="PS50042"/>
    </source>
</evidence>
<feature type="domain" description="PDZ" evidence="7">
    <location>
        <begin position="704"/>
        <end position="775"/>
    </location>
</feature>
<dbReference type="Gene3D" id="2.30.42.10">
    <property type="match status" value="1"/>
</dbReference>
<dbReference type="InterPro" id="IPR000159">
    <property type="entry name" value="RA_dom"/>
</dbReference>
<dbReference type="InterPro" id="IPR018490">
    <property type="entry name" value="cNMP-bd_dom_sf"/>
</dbReference>
<dbReference type="InterPro" id="IPR000595">
    <property type="entry name" value="cNMP-bd_dom"/>
</dbReference>
<dbReference type="SUPFAM" id="SSF51206">
    <property type="entry name" value="cAMP-binding domain-like"/>
    <property type="match status" value="2"/>
</dbReference>
<evidence type="ECO:0000259" key="7">
    <source>
        <dbReference type="PROSITE" id="PS50106"/>
    </source>
</evidence>
<dbReference type="Proteomes" id="UP000218231">
    <property type="component" value="Unassembled WGS sequence"/>
</dbReference>
<dbReference type="InterPro" id="IPR008937">
    <property type="entry name" value="Ras-like_GEF"/>
</dbReference>
<dbReference type="InterPro" id="IPR023578">
    <property type="entry name" value="Ras_GEF_dom_sf"/>
</dbReference>
<dbReference type="InterPro" id="IPR036034">
    <property type="entry name" value="PDZ_sf"/>
</dbReference>
<keyword evidence="2 3" id="KW-0344">Guanine-nucleotide releasing factor</keyword>
<feature type="domain" description="N-terminal Ras-GEF" evidence="9">
    <location>
        <begin position="585"/>
        <end position="699"/>
    </location>
</feature>
<dbReference type="InterPro" id="IPR001895">
    <property type="entry name" value="RASGEF_cat_dom"/>
</dbReference>
<dbReference type="InterPro" id="IPR014710">
    <property type="entry name" value="RmlC-like_jellyroll"/>
</dbReference>
<dbReference type="InterPro" id="IPR036964">
    <property type="entry name" value="RASGEF_cat_dom_sf"/>
</dbReference>
<dbReference type="SMART" id="SM00228">
    <property type="entry name" value="PDZ"/>
    <property type="match status" value="1"/>
</dbReference>
<dbReference type="Pfam" id="PF00788">
    <property type="entry name" value="RA"/>
    <property type="match status" value="1"/>
</dbReference>
<dbReference type="Pfam" id="PF00618">
    <property type="entry name" value="RasGEF_N"/>
    <property type="match status" value="1"/>
</dbReference>
<dbReference type="SMART" id="SM00229">
    <property type="entry name" value="RasGEFN"/>
    <property type="match status" value="1"/>
</dbReference>
<sequence length="1532" mass="171120">MGELCRKPSAVYIDCIEYVPPLLLYALLARKMSGRLSADPRMERLSDMSAIRLEYIRFGAKFSFLLVNSRAFDQSLNGEKRSEEKKEGRGRSPLLLLCAEVQAVHCALCIVHCGGMDPINDARFYESLIKAPHLRTGEDIRNIYEQLRQMEMFANLYNGPLKAICASARYERHPAHYILFREGQLASSWYILVSGSVFIDNHIYLPFASFGKRNGLNYRRSHDCMLLQESEMIVIDYPDATQVSSSPPVVVTSASVGGYSPHSSNVPSPAPSTRLVRKSLHTMQPAEMLPPPVPPRPRGSAPPPPRGLPRSYPVEFPVDVPSTSTYPLEPNHKSQVYLNGSIGDEDTLVRVKHRREKSNSVGGAATIAITPPSIMNGPIRRLRVRSTASSTTTEGEEGASNEAGDSDEDDDGSVPSHESYVDLKDCVREALEKEPSERNSEDISVLMEFMSHMSSFHRLPMSIKRELCLKMVFAVVNDAGTVVMQHNEKLDSWTVIVNGCVEVVKPNGDRVEYKLGDSFGAEPISTVQYHEGEMRTLVDDCEFVLVEHRDFCSIMSQVDEHIVREEDDSKNTILEKEKRTVGTQSGLILIKGKPDRLIQHLVDERDHSVDPNYVDDFLLTYRVFIHDPTVIFEKLMLWFADSVYRDKVARIVLLWVNNHYNDFETNKEMLRLLERFEGALERDGMHSQQSLLNIACSVKAKPRLITHTRANKEEPLQFSLVGGKDLQTGIFISEVKADSQAEKVGIKKCDELLEVNQQNVKYISVQRAQELLMGSLSLTLLLKSNILGFKELMSRLNEKDGGSKNGAQKNIPHGKNSLPLVVPVKTPRTIKGPAKSNMMDKLLTILKANKDEDLTDESRHSTSELRPSRSNPDIASISQYYGPVKSDSPEHVLKIFRSDQTYKYFPVYKETTAQNVVQLALQEFGMTNEGSLEWSLCEVTVTPDGVIKQRRLPPILENLAERIALNSRYYLKNNNRSDPLVPDELAPELLKEAQTQLLLLNAQVVAAQLTLQSFAIFSAIEPTEYIDSLFQLESKYGLPKLEEFEKQFNREMWWVATEICLERSVQRRAKLIKKFIKIARHCRDLRNFNSMFAIISGLEKPAIRRLHSSWERVSGKYMRMLEDIQQLVDPSRNMSKYRQHLAEVSQEPPVVPIYPVIRKDLTFAHEGNPTYTDRLVNFEKLRLIAKSVRAVTKLSSAPYEIGSMAERSGGSITDALLHMNTFEGSNVATMRKGTKANQPRKKIYEQALMVRKVKAYLEGHQVIDSEMELDRLSYDIDPQVQTANRGAIRRPPSPTLSTHSSQSAGSSEQRKFPGAKFGVESPQAMQKMLTLVQNTTRLKGSSPSASPGSASRGHKNVPRVNARQSSVPHIQRIPSVKTEPVPLSSETSSVTSYYSNGSSGQSSCPSNSSGSRPRSGSELPIPFSTSISIVPPSDSSRNHGLSTSLHAPSSNRLSPRLPPRVPSSSPSPSSASISSSISSALRGVVLGHRPVPSYSPQPKSSSNSNSNSSAHRNMATIKESTQILPAEQISRV</sequence>
<dbReference type="SMART" id="SM00314">
    <property type="entry name" value="RA"/>
    <property type="match status" value="1"/>
</dbReference>
<dbReference type="GO" id="GO:0005085">
    <property type="term" value="F:guanyl-nucleotide exchange factor activity"/>
    <property type="evidence" value="ECO:0007669"/>
    <property type="project" value="UniProtKB-KW"/>
</dbReference>
<dbReference type="CDD" id="cd00038">
    <property type="entry name" value="CAP_ED"/>
    <property type="match status" value="2"/>
</dbReference>
<feature type="compositionally biased region" description="Acidic residues" evidence="4">
    <location>
        <begin position="394"/>
        <end position="412"/>
    </location>
</feature>
<dbReference type="Pfam" id="PF00617">
    <property type="entry name" value="RasGEF"/>
    <property type="match status" value="1"/>
</dbReference>
<feature type="compositionally biased region" description="Low complexity" evidence="4">
    <location>
        <begin position="1462"/>
        <end position="1475"/>
    </location>
</feature>
<feature type="region of interest" description="Disordered" evidence="4">
    <location>
        <begin position="285"/>
        <end position="316"/>
    </location>
</feature>
<feature type="compositionally biased region" description="Low complexity" evidence="4">
    <location>
        <begin position="1492"/>
        <end position="1509"/>
    </location>
</feature>
<evidence type="ECO:0000256" key="4">
    <source>
        <dbReference type="SAM" id="MobiDB-lite"/>
    </source>
</evidence>
<dbReference type="CDD" id="cd00155">
    <property type="entry name" value="RasGEF"/>
    <property type="match status" value="1"/>
</dbReference>
<dbReference type="PROSITE" id="PS50009">
    <property type="entry name" value="RASGEF_CAT"/>
    <property type="match status" value="1"/>
</dbReference>
<comment type="similarity">
    <text evidence="1">Belongs to the RAPGEF2 family.</text>
</comment>
<dbReference type="CDD" id="cd06224">
    <property type="entry name" value="REM"/>
    <property type="match status" value="1"/>
</dbReference>
<evidence type="ECO:0008006" key="12">
    <source>
        <dbReference type="Google" id="ProtNLM"/>
    </source>
</evidence>
<dbReference type="PROSITE" id="PS50042">
    <property type="entry name" value="CNMP_BINDING_3"/>
    <property type="match status" value="2"/>
</dbReference>
<comment type="caution">
    <text evidence="10">The sequence shown here is derived from an EMBL/GenBank/DDBJ whole genome shotgun (WGS) entry which is preliminary data.</text>
</comment>